<protein>
    <submittedName>
        <fullName evidence="6">LysR family transcriptional regulator</fullName>
    </submittedName>
</protein>
<dbReference type="Gene3D" id="3.40.190.290">
    <property type="match status" value="1"/>
</dbReference>
<dbReference type="InterPro" id="IPR005119">
    <property type="entry name" value="LysR_subst-bd"/>
</dbReference>
<dbReference type="GO" id="GO:0003677">
    <property type="term" value="F:DNA binding"/>
    <property type="evidence" value="ECO:0007669"/>
    <property type="project" value="UniProtKB-KW"/>
</dbReference>
<comment type="caution">
    <text evidence="6">The sequence shown here is derived from an EMBL/GenBank/DDBJ whole genome shotgun (WGS) entry which is preliminary data.</text>
</comment>
<dbReference type="InterPro" id="IPR000847">
    <property type="entry name" value="LysR_HTH_N"/>
</dbReference>
<keyword evidence="7" id="KW-1185">Reference proteome</keyword>
<gene>
    <name evidence="6" type="ORF">H7F51_11165</name>
</gene>
<dbReference type="SUPFAM" id="SSF46785">
    <property type="entry name" value="Winged helix' DNA-binding domain"/>
    <property type="match status" value="1"/>
</dbReference>
<evidence type="ECO:0000259" key="5">
    <source>
        <dbReference type="PROSITE" id="PS50931"/>
    </source>
</evidence>
<dbReference type="PANTHER" id="PTHR30346:SF28">
    <property type="entry name" value="HTH-TYPE TRANSCRIPTIONAL REGULATOR CYNR"/>
    <property type="match status" value="1"/>
</dbReference>
<feature type="domain" description="HTH lysR-type" evidence="5">
    <location>
        <begin position="1"/>
        <end position="57"/>
    </location>
</feature>
<dbReference type="SUPFAM" id="SSF53850">
    <property type="entry name" value="Periplasmic binding protein-like II"/>
    <property type="match status" value="1"/>
</dbReference>
<dbReference type="PANTHER" id="PTHR30346">
    <property type="entry name" value="TRANSCRIPTIONAL DUAL REGULATOR HCAR-RELATED"/>
    <property type="match status" value="1"/>
</dbReference>
<evidence type="ECO:0000256" key="1">
    <source>
        <dbReference type="ARBA" id="ARBA00009437"/>
    </source>
</evidence>
<evidence type="ECO:0000313" key="6">
    <source>
        <dbReference type="EMBL" id="MBC2666076.1"/>
    </source>
</evidence>
<dbReference type="InterPro" id="IPR036388">
    <property type="entry name" value="WH-like_DNA-bd_sf"/>
</dbReference>
<organism evidence="6 7">
    <name type="scientific">Novosphingobium flavum</name>
    <dbReference type="NCBI Taxonomy" id="1778672"/>
    <lineage>
        <taxon>Bacteria</taxon>
        <taxon>Pseudomonadati</taxon>
        <taxon>Pseudomonadota</taxon>
        <taxon>Alphaproteobacteria</taxon>
        <taxon>Sphingomonadales</taxon>
        <taxon>Sphingomonadaceae</taxon>
        <taxon>Novosphingobium</taxon>
    </lineage>
</organism>
<dbReference type="Gene3D" id="1.10.10.10">
    <property type="entry name" value="Winged helix-like DNA-binding domain superfamily/Winged helix DNA-binding domain"/>
    <property type="match status" value="1"/>
</dbReference>
<evidence type="ECO:0000256" key="3">
    <source>
        <dbReference type="ARBA" id="ARBA00023125"/>
    </source>
</evidence>
<dbReference type="Proteomes" id="UP000566813">
    <property type="component" value="Unassembled WGS sequence"/>
</dbReference>
<keyword evidence="3" id="KW-0238">DNA-binding</keyword>
<dbReference type="Pfam" id="PF00126">
    <property type="entry name" value="HTH_1"/>
    <property type="match status" value="1"/>
</dbReference>
<dbReference type="PRINTS" id="PR00039">
    <property type="entry name" value="HTHLYSR"/>
</dbReference>
<evidence type="ECO:0000256" key="2">
    <source>
        <dbReference type="ARBA" id="ARBA00023015"/>
    </source>
</evidence>
<dbReference type="GO" id="GO:0032993">
    <property type="term" value="C:protein-DNA complex"/>
    <property type="evidence" value="ECO:0007669"/>
    <property type="project" value="TreeGrafter"/>
</dbReference>
<dbReference type="Pfam" id="PF03466">
    <property type="entry name" value="LysR_substrate"/>
    <property type="match status" value="1"/>
</dbReference>
<dbReference type="PROSITE" id="PS50931">
    <property type="entry name" value="HTH_LYSR"/>
    <property type="match status" value="1"/>
</dbReference>
<dbReference type="EMBL" id="JACLAW010000007">
    <property type="protein sequence ID" value="MBC2666076.1"/>
    <property type="molecule type" value="Genomic_DNA"/>
</dbReference>
<reference evidence="6 7" key="1">
    <citation type="submission" date="2020-08" db="EMBL/GenBank/DDBJ databases">
        <title>The genome sequence of type strain Novosphingobium flavum NBRC 111647.</title>
        <authorList>
            <person name="Liu Y."/>
        </authorList>
    </citation>
    <scope>NUCLEOTIDE SEQUENCE [LARGE SCALE GENOMIC DNA]</scope>
    <source>
        <strain evidence="6 7">NBRC 111647</strain>
    </source>
</reference>
<dbReference type="FunFam" id="1.10.10.10:FF:000001">
    <property type="entry name" value="LysR family transcriptional regulator"/>
    <property type="match status" value="1"/>
</dbReference>
<dbReference type="RefSeq" id="WP_185664374.1">
    <property type="nucleotide sequence ID" value="NZ_JACLAW010000007.1"/>
</dbReference>
<comment type="similarity">
    <text evidence="1">Belongs to the LysR transcriptional regulatory family.</text>
</comment>
<keyword evidence="4" id="KW-0804">Transcription</keyword>
<keyword evidence="2" id="KW-0805">Transcription regulation</keyword>
<dbReference type="GO" id="GO:0003700">
    <property type="term" value="F:DNA-binding transcription factor activity"/>
    <property type="evidence" value="ECO:0007669"/>
    <property type="project" value="InterPro"/>
</dbReference>
<accession>A0A7X1FSC8</accession>
<dbReference type="InterPro" id="IPR036390">
    <property type="entry name" value="WH_DNA-bd_sf"/>
</dbReference>
<evidence type="ECO:0000313" key="7">
    <source>
        <dbReference type="Proteomes" id="UP000566813"/>
    </source>
</evidence>
<dbReference type="AlphaFoldDB" id="A0A7X1FSC8"/>
<name>A0A7X1FSC8_9SPHN</name>
<sequence length="287" mass="31414">MITELRTFVAIARHGTFASAAGRVGLTQAAVSAQMKRLEEHLGLILFDRTGRSAKLNGMGERTLPRAEAILGLFDKLSDPEAGSTTTMLRIGAIASVQSSILARGLVSFRQRYPECSVHVFPGLSLHLVDQVDSGELDLAIMIRPPIDLPPDMTWHSLMREPYVLIAHAETKGDDWQELLQTQPFLRYHRLSAGGRLVNRFLRTLPFSVKEAVEIPLQAMMPMVQNGLGVALIPVSERHMPLPAGIRTVPLGDADLYREIGFVRSVMSAPDPVAGHLADCLINAVDP</sequence>
<proteinExistence type="inferred from homology"/>
<evidence type="ECO:0000256" key="4">
    <source>
        <dbReference type="ARBA" id="ARBA00023163"/>
    </source>
</evidence>